<dbReference type="GO" id="GO:0000062">
    <property type="term" value="F:fatty-acyl-CoA binding"/>
    <property type="evidence" value="ECO:0007669"/>
    <property type="project" value="InterPro"/>
</dbReference>
<dbReference type="PROSITE" id="PS51228">
    <property type="entry name" value="ACB_2"/>
    <property type="match status" value="1"/>
</dbReference>
<dbReference type="PROSITE" id="PS00880">
    <property type="entry name" value="ACB_1"/>
    <property type="match status" value="1"/>
</dbReference>
<dbReference type="SUPFAM" id="SSF47027">
    <property type="entry name" value="Acyl-CoA binding protein"/>
    <property type="match status" value="1"/>
</dbReference>
<evidence type="ECO:0000256" key="1">
    <source>
        <dbReference type="ARBA" id="ARBA00023121"/>
    </source>
</evidence>
<name>A0A8D0GXS4_SPHPU</name>
<dbReference type="Gene3D" id="1.20.80.10">
    <property type="match status" value="1"/>
</dbReference>
<protein>
    <recommendedName>
        <fullName evidence="2">ACB domain-containing protein</fullName>
    </recommendedName>
</protein>
<organism evidence="3 4">
    <name type="scientific">Sphenodon punctatus</name>
    <name type="common">Tuatara</name>
    <name type="synonym">Hatteria punctata</name>
    <dbReference type="NCBI Taxonomy" id="8508"/>
    <lineage>
        <taxon>Eukaryota</taxon>
        <taxon>Metazoa</taxon>
        <taxon>Chordata</taxon>
        <taxon>Craniata</taxon>
        <taxon>Vertebrata</taxon>
        <taxon>Euteleostomi</taxon>
        <taxon>Lepidosauria</taxon>
        <taxon>Sphenodontia</taxon>
        <taxon>Sphenodontidae</taxon>
        <taxon>Sphenodon</taxon>
    </lineage>
</organism>
<reference evidence="3" key="2">
    <citation type="submission" date="2025-09" db="UniProtKB">
        <authorList>
            <consortium name="Ensembl"/>
        </authorList>
    </citation>
    <scope>IDENTIFICATION</scope>
</reference>
<dbReference type="InterPro" id="IPR014352">
    <property type="entry name" value="FERM/acyl-CoA-bd_prot_sf"/>
</dbReference>
<keyword evidence="4" id="KW-1185">Reference proteome</keyword>
<dbReference type="PANTHER" id="PTHR23310:SF13">
    <property type="entry name" value="DIAZEPAM-BINDING INHIBITOR-LIKE 5"/>
    <property type="match status" value="1"/>
</dbReference>
<sequence>MAQAEFEKAAAMALQLKGPVTDQEKLEVYGLYKQASVGDCNIACPAATDLKGKAKWEAWNRQKGMAKEEAMKNYIAKTGELKKKYDG</sequence>
<dbReference type="Proteomes" id="UP000694392">
    <property type="component" value="Unplaced"/>
</dbReference>
<dbReference type="AlphaFoldDB" id="A0A8D0GXS4"/>
<dbReference type="PRINTS" id="PR00689">
    <property type="entry name" value="ACOABINDINGP"/>
</dbReference>
<dbReference type="InterPro" id="IPR022408">
    <property type="entry name" value="Acyl-CoA-binding_prot_CS"/>
</dbReference>
<keyword evidence="1" id="KW-0446">Lipid-binding</keyword>
<feature type="domain" description="ACB" evidence="2">
    <location>
        <begin position="1"/>
        <end position="87"/>
    </location>
</feature>
<evidence type="ECO:0000313" key="3">
    <source>
        <dbReference type="Ensembl" id="ENSSPUP00000011622.1"/>
    </source>
</evidence>
<accession>A0A8D0GXS4</accession>
<dbReference type="InterPro" id="IPR000582">
    <property type="entry name" value="Acyl-CoA-binding_protein"/>
</dbReference>
<reference evidence="3" key="1">
    <citation type="submission" date="2025-08" db="UniProtKB">
        <authorList>
            <consortium name="Ensembl"/>
        </authorList>
    </citation>
    <scope>IDENTIFICATION</scope>
</reference>
<dbReference type="InterPro" id="IPR035984">
    <property type="entry name" value="Acyl-CoA-binding_sf"/>
</dbReference>
<dbReference type="PANTHER" id="PTHR23310">
    <property type="entry name" value="ACYL-COA-BINDING PROTEIN, ACBP"/>
    <property type="match status" value="1"/>
</dbReference>
<dbReference type="OMA" id="GDCNIPV"/>
<dbReference type="Pfam" id="PF00887">
    <property type="entry name" value="ACBP"/>
    <property type="match status" value="1"/>
</dbReference>
<evidence type="ECO:0000313" key="4">
    <source>
        <dbReference type="Proteomes" id="UP000694392"/>
    </source>
</evidence>
<dbReference type="GeneTree" id="ENSGT00940000163490"/>
<dbReference type="GO" id="GO:0005739">
    <property type="term" value="C:mitochondrion"/>
    <property type="evidence" value="ECO:0007669"/>
    <property type="project" value="TreeGrafter"/>
</dbReference>
<evidence type="ECO:0000259" key="2">
    <source>
        <dbReference type="PROSITE" id="PS51228"/>
    </source>
</evidence>
<proteinExistence type="predicted"/>
<dbReference type="GO" id="GO:0006631">
    <property type="term" value="P:fatty acid metabolic process"/>
    <property type="evidence" value="ECO:0007669"/>
    <property type="project" value="TreeGrafter"/>
</dbReference>
<dbReference type="Ensembl" id="ENSSPUT00000012404.1">
    <property type="protein sequence ID" value="ENSSPUP00000011622.1"/>
    <property type="gene ID" value="ENSSPUG00000008918.1"/>
</dbReference>